<dbReference type="GeneID" id="22912838"/>
<accession>A0A023B6R0</accession>
<dbReference type="RefSeq" id="XP_011130551.1">
    <property type="nucleotide sequence ID" value="XM_011132249.1"/>
</dbReference>
<gene>
    <name evidence="2" type="ORF">GNI_078070</name>
</gene>
<dbReference type="VEuPathDB" id="CryptoDB:GNI_078070"/>
<reference evidence="2" key="1">
    <citation type="submission" date="2013-12" db="EMBL/GenBank/DDBJ databases">
        <authorList>
            <person name="Omoto C.K."/>
            <person name="Sibley D."/>
            <person name="Venepally P."/>
            <person name="Hadjithomas M."/>
            <person name="Karamycheva S."/>
            <person name="Brunk B."/>
            <person name="Roos D."/>
            <person name="Caler E."/>
            <person name="Lorenzi H."/>
        </authorList>
    </citation>
    <scope>NUCLEOTIDE SEQUENCE</scope>
</reference>
<feature type="signal peptide" evidence="1">
    <location>
        <begin position="1"/>
        <end position="18"/>
    </location>
</feature>
<dbReference type="Proteomes" id="UP000019763">
    <property type="component" value="Unassembled WGS sequence"/>
</dbReference>
<dbReference type="AlphaFoldDB" id="A0A023B6R0"/>
<evidence type="ECO:0000256" key="1">
    <source>
        <dbReference type="SAM" id="SignalP"/>
    </source>
</evidence>
<feature type="chain" id="PRO_5001512013" evidence="1">
    <location>
        <begin position="19"/>
        <end position="473"/>
    </location>
</feature>
<organism evidence="2 3">
    <name type="scientific">Gregarina niphandrodes</name>
    <name type="common">Septate eugregarine</name>
    <dbReference type="NCBI Taxonomy" id="110365"/>
    <lineage>
        <taxon>Eukaryota</taxon>
        <taxon>Sar</taxon>
        <taxon>Alveolata</taxon>
        <taxon>Apicomplexa</taxon>
        <taxon>Conoidasida</taxon>
        <taxon>Gregarinasina</taxon>
        <taxon>Eugregarinorida</taxon>
        <taxon>Gregarinidae</taxon>
        <taxon>Gregarina</taxon>
    </lineage>
</organism>
<evidence type="ECO:0000313" key="3">
    <source>
        <dbReference type="Proteomes" id="UP000019763"/>
    </source>
</evidence>
<proteinExistence type="predicted"/>
<sequence length="473" mass="55001">MWGIRWTLLATFFTLGWGLGAVEQTRVYLDEENPRRPSELFLENLNEGRKTLVFGKSEMYPSLLKSLRERNHDITLYNNNTRLSRNGYYNYDSVVILGSGTIDRRIMNGITTFYDLRWTLPKSYDERYKSDVGNLLLPPSLLVIGCQDMREFGIERCSQRSTEEVSLNLQVASTNTFGFEYRGSVSTGFIEGRKNEFARSILEEGSGFIIQGDFSWSRLGYLTDELMCSGGSELDIGCLHFMDWIFHRRDIKTWSNLQHFKVKEGQEFHEFTGLPIPNRYLEMGGNTGTLIRARVTYGKSSDNEHGPIENNTASRFKESELLEEKSDVEYSPLHLESRRVYTIRDELVIGFDYYELQETDRNVFAWKGADPEDEVYGQYNMMVPYVRQTFDLYGNPSSQHTRLMTKISKTGELNHVMTPGVSRWIHFKAPVQHGVFKLIIRQSNQHLNTPLWIETLMPLRTYKHNEEQPKHIM</sequence>
<keyword evidence="3" id="KW-1185">Reference proteome</keyword>
<protein>
    <submittedName>
        <fullName evidence="2">Uncharacterized protein</fullName>
    </submittedName>
</protein>
<comment type="caution">
    <text evidence="2">The sequence shown here is derived from an EMBL/GenBank/DDBJ whole genome shotgun (WGS) entry which is preliminary data.</text>
</comment>
<evidence type="ECO:0000313" key="2">
    <source>
        <dbReference type="EMBL" id="EZG66657.1"/>
    </source>
</evidence>
<dbReference type="EMBL" id="AFNH02000585">
    <property type="protein sequence ID" value="EZG66657.1"/>
    <property type="molecule type" value="Genomic_DNA"/>
</dbReference>
<keyword evidence="1" id="KW-0732">Signal</keyword>
<name>A0A023B6R0_GRENI</name>